<dbReference type="GO" id="GO:0046872">
    <property type="term" value="F:metal ion binding"/>
    <property type="evidence" value="ECO:0007669"/>
    <property type="project" value="UniProtKB-KW"/>
</dbReference>
<sequence length="318" mass="35283">MRPRLVILSRGPKLYSTKRLSEEAENAGWDVKILDPLSLTMIVDDKGGKIFYRGWPVECEAVIPRIGYSITRRGVPIVRQFERMGVIVMNSSDGITRSRDKLIACQMMSSGNIPVPITAQVVSWEDTNRAISRVGGTPCVVKSTEGTHGAGVFLAKTEQHARQLVYQMLEREMRPLVQEYIEESHGKDIRALVVGGEVVACMRRRANGDEFRSNFHLGGSVEKVEIDQNYEKIAIKAARILGLEIAGVDLLESERGALVLEVNSSPGLEGIEKASQINVAGAVSKRLNYLLQKNEENHSLMNQKHQSSNIDEKNQADS</sequence>
<dbReference type="InterPro" id="IPR013815">
    <property type="entry name" value="ATP_grasp_subdomain_1"/>
</dbReference>
<dbReference type="InterPro" id="IPR041107">
    <property type="entry name" value="Rimk_N"/>
</dbReference>
<dbReference type="InterPro" id="IPR011761">
    <property type="entry name" value="ATP-grasp"/>
</dbReference>
<dbReference type="FunFam" id="3.30.470.20:FF:000058">
    <property type="entry name" value="Alpha-aminoadipate--LysW ligase LysX protein"/>
    <property type="match status" value="1"/>
</dbReference>
<accession>A0A1B1TFP7</accession>
<evidence type="ECO:0000256" key="9">
    <source>
        <dbReference type="ARBA" id="ARBA00023211"/>
    </source>
</evidence>
<dbReference type="GO" id="GO:0018169">
    <property type="term" value="F:ribosomal S6-glutamic acid ligase activity"/>
    <property type="evidence" value="ECO:0007669"/>
    <property type="project" value="TreeGrafter"/>
</dbReference>
<protein>
    <submittedName>
        <fullName evidence="13">Ribosomal protein S6 modification protein (RimK)</fullName>
    </submittedName>
</protein>
<dbReference type="Gene3D" id="3.40.50.20">
    <property type="match status" value="1"/>
</dbReference>
<dbReference type="GO" id="GO:0009432">
    <property type="term" value="P:SOS response"/>
    <property type="evidence" value="ECO:0007669"/>
    <property type="project" value="TreeGrafter"/>
</dbReference>
<evidence type="ECO:0000256" key="4">
    <source>
        <dbReference type="ARBA" id="ARBA00022723"/>
    </source>
</evidence>
<evidence type="ECO:0000256" key="10">
    <source>
        <dbReference type="PROSITE-ProRule" id="PRU00409"/>
    </source>
</evidence>
<dbReference type="Pfam" id="PF18030">
    <property type="entry name" value="Rimk_N"/>
    <property type="match status" value="1"/>
</dbReference>
<dbReference type="SUPFAM" id="SSF56059">
    <property type="entry name" value="Glutathione synthetase ATP-binding domain-like"/>
    <property type="match status" value="1"/>
</dbReference>
<evidence type="ECO:0000256" key="6">
    <source>
        <dbReference type="ARBA" id="ARBA00022840"/>
    </source>
</evidence>
<feature type="domain" description="ATP-grasp" evidence="12">
    <location>
        <begin position="105"/>
        <end position="288"/>
    </location>
</feature>
<dbReference type="NCBIfam" id="TIGR00768">
    <property type="entry name" value="rimK_fam"/>
    <property type="match status" value="1"/>
</dbReference>
<keyword evidence="8" id="KW-0648">Protein biosynthesis</keyword>
<dbReference type="GO" id="GO:0005737">
    <property type="term" value="C:cytoplasm"/>
    <property type="evidence" value="ECO:0007669"/>
    <property type="project" value="TreeGrafter"/>
</dbReference>
<dbReference type="AlphaFoldDB" id="A0A1B1TFP7"/>
<dbReference type="PROSITE" id="PS50975">
    <property type="entry name" value="ATP_GRASP"/>
    <property type="match status" value="1"/>
</dbReference>
<feature type="compositionally biased region" description="Polar residues" evidence="11">
    <location>
        <begin position="299"/>
        <end position="309"/>
    </location>
</feature>
<keyword evidence="3" id="KW-0436">Ligase</keyword>
<evidence type="ECO:0000256" key="2">
    <source>
        <dbReference type="ARBA" id="ARBA00001946"/>
    </source>
</evidence>
<keyword evidence="6 10" id="KW-0067">ATP-binding</keyword>
<keyword evidence="4" id="KW-0479">Metal-binding</keyword>
<evidence type="ECO:0000256" key="5">
    <source>
        <dbReference type="ARBA" id="ARBA00022741"/>
    </source>
</evidence>
<evidence type="ECO:0000256" key="7">
    <source>
        <dbReference type="ARBA" id="ARBA00022842"/>
    </source>
</evidence>
<dbReference type="PANTHER" id="PTHR21621">
    <property type="entry name" value="RIBOSOMAL PROTEIN S6 MODIFICATION PROTEIN"/>
    <property type="match status" value="1"/>
</dbReference>
<dbReference type="PANTHER" id="PTHR21621:SF7">
    <property type="entry name" value="RIBOSOMAL PROTEIN BS6--L-GLUTAMATE LIGASE"/>
    <property type="match status" value="1"/>
</dbReference>
<dbReference type="GO" id="GO:0005524">
    <property type="term" value="F:ATP binding"/>
    <property type="evidence" value="ECO:0007669"/>
    <property type="project" value="UniProtKB-UniRule"/>
</dbReference>
<keyword evidence="5 10" id="KW-0547">Nucleotide-binding</keyword>
<reference evidence="13" key="2">
    <citation type="journal article" date="2015" name="ISME J.">
        <title>A new class of marine Euryarchaeota group II from the Mediterranean deep chlorophyll maximum.</title>
        <authorList>
            <person name="Martin-Cuadrado A.B."/>
            <person name="Garcia-Heredia I."/>
            <person name="Molto A.G."/>
            <person name="Lopez-Ubeda R."/>
            <person name="Kimes N."/>
            <person name="Lopez-Garcia P."/>
            <person name="Moreira D."/>
            <person name="Rodriguez-Valera F."/>
        </authorList>
    </citation>
    <scope>NUCLEOTIDE SEQUENCE</scope>
</reference>
<dbReference type="Gene3D" id="3.30.1490.20">
    <property type="entry name" value="ATP-grasp fold, A domain"/>
    <property type="match status" value="1"/>
</dbReference>
<reference evidence="13" key="1">
    <citation type="submission" date="2014-11" db="EMBL/GenBank/DDBJ databases">
        <authorList>
            <person name="Zhu J."/>
            <person name="Qi W."/>
            <person name="Song R."/>
        </authorList>
    </citation>
    <scope>NUCLEOTIDE SEQUENCE</scope>
</reference>
<evidence type="ECO:0000313" key="13">
    <source>
        <dbReference type="EMBL" id="ANV81094.1"/>
    </source>
</evidence>
<evidence type="ECO:0000256" key="3">
    <source>
        <dbReference type="ARBA" id="ARBA00022598"/>
    </source>
</evidence>
<feature type="region of interest" description="Disordered" evidence="11">
    <location>
        <begin position="299"/>
        <end position="318"/>
    </location>
</feature>
<dbReference type="GO" id="GO:0006412">
    <property type="term" value="P:translation"/>
    <property type="evidence" value="ECO:0007669"/>
    <property type="project" value="UniProtKB-KW"/>
</dbReference>
<evidence type="ECO:0000256" key="1">
    <source>
        <dbReference type="ARBA" id="ARBA00001936"/>
    </source>
</evidence>
<comment type="cofactor">
    <cofactor evidence="1">
        <name>Mn(2+)</name>
        <dbReference type="ChEBI" id="CHEBI:29035"/>
    </cofactor>
</comment>
<keyword evidence="7" id="KW-0460">Magnesium</keyword>
<dbReference type="InterPro" id="IPR004666">
    <property type="entry name" value="Rp_bS6_RimK/Lys_biosynth_LsyX"/>
</dbReference>
<name>A0A1B1TFP7_9ARCH</name>
<dbReference type="InterPro" id="IPR013651">
    <property type="entry name" value="ATP-grasp_RimK-type"/>
</dbReference>
<dbReference type="Pfam" id="PF08443">
    <property type="entry name" value="RimK"/>
    <property type="match status" value="1"/>
</dbReference>
<evidence type="ECO:0000256" key="11">
    <source>
        <dbReference type="SAM" id="MobiDB-lite"/>
    </source>
</evidence>
<evidence type="ECO:0000259" key="12">
    <source>
        <dbReference type="PROSITE" id="PS50975"/>
    </source>
</evidence>
<dbReference type="Gene3D" id="3.30.470.20">
    <property type="entry name" value="ATP-grasp fold, B domain"/>
    <property type="match status" value="1"/>
</dbReference>
<organism evidence="13">
    <name type="scientific">uncultured Poseidoniia archaeon</name>
    <dbReference type="NCBI Taxonomy" id="1697135"/>
    <lineage>
        <taxon>Archaea</taxon>
        <taxon>Methanobacteriati</taxon>
        <taxon>Thermoplasmatota</taxon>
        <taxon>Candidatus Poseidoniia</taxon>
        <taxon>environmental samples</taxon>
    </lineage>
</organism>
<comment type="cofactor">
    <cofactor evidence="2">
        <name>Mg(2+)</name>
        <dbReference type="ChEBI" id="CHEBI:18420"/>
    </cofactor>
</comment>
<proteinExistence type="predicted"/>
<keyword evidence="9" id="KW-0464">Manganese</keyword>
<dbReference type="EMBL" id="KP211923">
    <property type="protein sequence ID" value="ANV81094.1"/>
    <property type="molecule type" value="Genomic_DNA"/>
</dbReference>
<evidence type="ECO:0000256" key="8">
    <source>
        <dbReference type="ARBA" id="ARBA00022917"/>
    </source>
</evidence>